<dbReference type="InterPro" id="IPR002560">
    <property type="entry name" value="Transposase_DDE"/>
</dbReference>
<dbReference type="Proteomes" id="UP000830835">
    <property type="component" value="Unassembled WGS sequence"/>
</dbReference>
<proteinExistence type="predicted"/>
<keyword evidence="3" id="KW-1185">Reference proteome</keyword>
<name>A0ABT0C859_THEVL</name>
<reference evidence="2" key="1">
    <citation type="submission" date="2021-02" db="EMBL/GenBank/DDBJ databases">
        <title>The CRISPR/cas machinery reduction and long-range gene transfer in the hot spring cyanobacterium Synechococcus.</title>
        <authorList>
            <person name="Dvorak P."/>
            <person name="Jahodarova E."/>
            <person name="Hasler P."/>
            <person name="Poulickova A."/>
        </authorList>
    </citation>
    <scope>NUCLEOTIDE SEQUENCE</scope>
    <source>
        <strain evidence="2">Rupite</strain>
    </source>
</reference>
<evidence type="ECO:0000313" key="3">
    <source>
        <dbReference type="Proteomes" id="UP000830835"/>
    </source>
</evidence>
<dbReference type="EMBL" id="JAFIRA010000004">
    <property type="protein sequence ID" value="MCJ2541902.1"/>
    <property type="molecule type" value="Genomic_DNA"/>
</dbReference>
<dbReference type="RefSeq" id="WP_244349109.1">
    <property type="nucleotide sequence ID" value="NZ_JAFIRA010000004.1"/>
</dbReference>
<feature type="domain" description="Transposase IS204/IS1001/IS1096/IS1165 DDE" evidence="1">
    <location>
        <begin position="2"/>
        <end position="119"/>
    </location>
</feature>
<evidence type="ECO:0000313" key="2">
    <source>
        <dbReference type="EMBL" id="MCJ2541902.1"/>
    </source>
</evidence>
<organism evidence="2 3">
    <name type="scientific">Thermostichus vulcanus str. 'Rupite'</name>
    <dbReference type="NCBI Taxonomy" id="2813851"/>
    <lineage>
        <taxon>Bacteria</taxon>
        <taxon>Bacillati</taxon>
        <taxon>Cyanobacteriota</taxon>
        <taxon>Cyanophyceae</taxon>
        <taxon>Thermostichales</taxon>
        <taxon>Thermostichaceae</taxon>
        <taxon>Thermostichus</taxon>
    </lineage>
</organism>
<dbReference type="PANTHER" id="PTHR33498">
    <property type="entry name" value="TRANSPOSASE FOR INSERTION SEQUENCE ELEMENT IS1557"/>
    <property type="match status" value="1"/>
</dbReference>
<accession>A0ABT0C859</accession>
<evidence type="ECO:0000259" key="1">
    <source>
        <dbReference type="Pfam" id="PF01610"/>
    </source>
</evidence>
<gene>
    <name evidence="2" type="ORF">JX360_03100</name>
</gene>
<dbReference type="PANTHER" id="PTHR33498:SF1">
    <property type="entry name" value="TRANSPOSASE FOR INSERTION SEQUENCE ELEMENT IS1557"/>
    <property type="match status" value="1"/>
</dbReference>
<protein>
    <submittedName>
        <fullName evidence="2">Transposase</fullName>
    </submittedName>
</protein>
<dbReference type="InterPro" id="IPR047951">
    <property type="entry name" value="Transpos_ISL3"/>
</dbReference>
<comment type="caution">
    <text evidence="2">The sequence shown here is derived from an EMBL/GenBank/DDBJ whole genome shotgun (WGS) entry which is preliminary data.</text>
</comment>
<dbReference type="Pfam" id="PF01610">
    <property type="entry name" value="DDE_Tnp_ISL3"/>
    <property type="match status" value="1"/>
</dbReference>
<sequence>MRKGHNQYVTVISNLENHCLIEVIDVHKAEELTEYLESLWTEEERLNIEEVSIDIWAGFARVVKPVFPKAHIVYDRFHVMQRAVKELDKFRRQSRLTEKGSRRIILKNNEDLTAEEKAKPEI</sequence>